<accession>A0A450UB79</accession>
<name>A0A450UB79_9GAMM</name>
<organism evidence="2">
    <name type="scientific">Candidatus Kentrum eta</name>
    <dbReference type="NCBI Taxonomy" id="2126337"/>
    <lineage>
        <taxon>Bacteria</taxon>
        <taxon>Pseudomonadati</taxon>
        <taxon>Pseudomonadota</taxon>
        <taxon>Gammaproteobacteria</taxon>
        <taxon>Candidatus Kentrum</taxon>
    </lineage>
</organism>
<dbReference type="EMBL" id="CAADFG010000004">
    <property type="protein sequence ID" value="VFJ87667.1"/>
    <property type="molecule type" value="Genomic_DNA"/>
</dbReference>
<evidence type="ECO:0000313" key="1">
    <source>
        <dbReference type="EMBL" id="VFJ87667.1"/>
    </source>
</evidence>
<dbReference type="EMBL" id="CAADFJ010000004">
    <property type="protein sequence ID" value="VFJ96056.1"/>
    <property type="molecule type" value="Genomic_DNA"/>
</dbReference>
<evidence type="ECO:0000313" key="2">
    <source>
        <dbReference type="EMBL" id="VFJ89442.1"/>
    </source>
</evidence>
<evidence type="ECO:0000313" key="3">
    <source>
        <dbReference type="EMBL" id="VFJ96056.1"/>
    </source>
</evidence>
<reference evidence="2" key="1">
    <citation type="submission" date="2019-02" db="EMBL/GenBank/DDBJ databases">
        <authorList>
            <person name="Gruber-Vodicka R. H."/>
            <person name="Seah K. B. B."/>
        </authorList>
    </citation>
    <scope>NUCLEOTIDE SEQUENCE</scope>
    <source>
        <strain evidence="3">BECK_SA2B12</strain>
        <strain evidence="1">BECK_SA2B15</strain>
        <strain evidence="2">BECK_SA2B20</strain>
    </source>
</reference>
<dbReference type="EMBL" id="CAADFI010000004">
    <property type="protein sequence ID" value="VFJ89442.1"/>
    <property type="molecule type" value="Genomic_DNA"/>
</dbReference>
<gene>
    <name evidence="1" type="ORF">BECKH772A_GA0070896_1000447</name>
    <name evidence="2" type="ORF">BECKH772B_GA0070898_1000447</name>
    <name evidence="3" type="ORF">BECKH772C_GA0070978_1000448</name>
</gene>
<sequence length="113" mass="12870">MILPWDKSLLHAPADEDGAWPCAPVRELLDRPELEKMRNGFHIGTRNKRGITCRLPYDGGDQERDLAAYYRAQATRAQYSHPNVAGMLEGIAKGYEHDGKREDTQANLMKEQF</sequence>
<protein>
    <submittedName>
        <fullName evidence="2">Uncharacterized protein</fullName>
    </submittedName>
</protein>
<dbReference type="AlphaFoldDB" id="A0A450UB79"/>
<proteinExistence type="predicted"/>